<dbReference type="Pfam" id="PF02481">
    <property type="entry name" value="DNA_processg_A"/>
    <property type="match status" value="1"/>
</dbReference>
<dbReference type="GO" id="GO:0009294">
    <property type="term" value="P:DNA-mediated transformation"/>
    <property type="evidence" value="ECO:0007669"/>
    <property type="project" value="InterPro"/>
</dbReference>
<dbReference type="InterPro" id="IPR057666">
    <property type="entry name" value="DrpA_SLOG"/>
</dbReference>
<dbReference type="OrthoDB" id="9785707at2"/>
<protein>
    <submittedName>
        <fullName evidence="3">DNA processing protein DprA</fullName>
    </submittedName>
</protein>
<evidence type="ECO:0000259" key="2">
    <source>
        <dbReference type="Pfam" id="PF02481"/>
    </source>
</evidence>
<dbReference type="SUPFAM" id="SSF102405">
    <property type="entry name" value="MCP/YpsA-like"/>
    <property type="match status" value="1"/>
</dbReference>
<evidence type="ECO:0000256" key="1">
    <source>
        <dbReference type="ARBA" id="ARBA00006525"/>
    </source>
</evidence>
<accession>A0A7K1ULW4</accession>
<dbReference type="AlphaFoldDB" id="A0A7K1ULW4"/>
<organism evidence="3 4">
    <name type="scientific">Nesterenkonia alkaliphila</name>
    <dbReference type="NCBI Taxonomy" id="1463631"/>
    <lineage>
        <taxon>Bacteria</taxon>
        <taxon>Bacillati</taxon>
        <taxon>Actinomycetota</taxon>
        <taxon>Actinomycetes</taxon>
        <taxon>Micrococcales</taxon>
        <taxon>Micrococcaceae</taxon>
        <taxon>Nesterenkonia</taxon>
    </lineage>
</organism>
<reference evidence="3 4" key="1">
    <citation type="submission" date="2019-12" db="EMBL/GenBank/DDBJ databases">
        <title>Nesterenkonia muleiensis sp. nov., a novel actinobacterium isolated from sap of Populus euphratica.</title>
        <authorList>
            <person name="Wang R."/>
        </authorList>
    </citation>
    <scope>NUCLEOTIDE SEQUENCE [LARGE SCALE GENOMIC DNA]</scope>
    <source>
        <strain evidence="3 4">F10</strain>
    </source>
</reference>
<dbReference type="EMBL" id="WRPM01000099">
    <property type="protein sequence ID" value="MVT27479.1"/>
    <property type="molecule type" value="Genomic_DNA"/>
</dbReference>
<dbReference type="RefSeq" id="WP_157325459.1">
    <property type="nucleotide sequence ID" value="NZ_BMFX01000012.1"/>
</dbReference>
<proteinExistence type="inferred from homology"/>
<dbReference type="PANTHER" id="PTHR43022">
    <property type="entry name" value="PROTEIN SMF"/>
    <property type="match status" value="1"/>
</dbReference>
<evidence type="ECO:0000313" key="3">
    <source>
        <dbReference type="EMBL" id="MVT27479.1"/>
    </source>
</evidence>
<dbReference type="Gene3D" id="3.40.50.450">
    <property type="match status" value="1"/>
</dbReference>
<feature type="domain" description="Smf/DprA SLOG" evidence="2">
    <location>
        <begin position="108"/>
        <end position="330"/>
    </location>
</feature>
<keyword evidence="4" id="KW-1185">Reference proteome</keyword>
<dbReference type="InterPro" id="IPR003488">
    <property type="entry name" value="DprA"/>
</dbReference>
<evidence type="ECO:0000313" key="4">
    <source>
        <dbReference type="Proteomes" id="UP000460157"/>
    </source>
</evidence>
<comment type="caution">
    <text evidence="3">The sequence shown here is derived from an EMBL/GenBank/DDBJ whole genome shotgun (WGS) entry which is preliminary data.</text>
</comment>
<sequence length="435" mass="46085">MRAAEPEWAATTVRRARAELCRLIEPGDLLGAVTISALGAEAAHRLLVSGREPAEHEQQRVGEAAEAAGLSRGQRRLAEGLQRWRTRLLQLTRSEQMLNALHRIGGGVLVPEDACWPEQLQDLGAAQPLCLWFRTVPGAQDPYARMLRGLPQPGRSLAVVGAREATDYGSRIAWESARELAGHAVTVVSGGAYGIDAAAHRGALSATEGAPTIAVLAGGVDRFYPAGNASLLNSIAEQGLILSEMAPGSSPTKSRFLQRNRLIAALAAATVVVEARWRSGALSTANHALSIGRPVGAVPGSVYSASSAGCHRLLRETPAQLVTDAADAVQLVLEQSTAAGTQGISAQSEQPSLPMIGQPETCAAESVQPVDGLNDLERRVYDALPARRFTTSGKLSEVAGIPVPQVLTSLTRLRRKSLAREENGEWGRARRNMDG</sequence>
<dbReference type="Proteomes" id="UP000460157">
    <property type="component" value="Unassembled WGS sequence"/>
</dbReference>
<comment type="similarity">
    <text evidence="1">Belongs to the DprA/Smf family.</text>
</comment>
<gene>
    <name evidence="3" type="ORF">GNZ21_14155</name>
</gene>
<dbReference type="PANTHER" id="PTHR43022:SF1">
    <property type="entry name" value="PROTEIN SMF"/>
    <property type="match status" value="1"/>
</dbReference>
<name>A0A7K1ULW4_9MICC</name>